<evidence type="ECO:0000259" key="3">
    <source>
        <dbReference type="PROSITE" id="PS51471"/>
    </source>
</evidence>
<evidence type="ECO:0000256" key="1">
    <source>
        <dbReference type="ARBA" id="ARBA00008056"/>
    </source>
</evidence>
<evidence type="ECO:0000313" key="5">
    <source>
        <dbReference type="Proteomes" id="UP000799750"/>
    </source>
</evidence>
<name>A0A6A6QRL7_9PEZI</name>
<sequence length="346" mass="38511">MDAEKLASALPTIDLSSFFDPNSSRKERESTARAIDSACTEFGFFYLTGHGIPSTTTERVLSLAREFFSLPKAEKEKIARAKDGFRGYQGLGENVTLNARDMHEAVDLYREVSTINGPRPPFEALQGINPWPKEPKELKAFYDSYIQECMKVCSTLLGAMGVALDLNPTSNADAPASTEDDDVFVRNSTNSFWIMRMIGYPPLAKPLSPENGNEESVKEFSCGEHSDYGCLTLLLADPTKNALQVRLKSGGYLNVDPVPGAFVVNIGDMVERWTNGQWHSVRHRVIHRGEGYRVSVPFFYEPNWDAVVKPLKMCVERGGGVAKYEEVMYGDHLMGKLHNNFYSGGN</sequence>
<dbReference type="Gene3D" id="2.60.120.330">
    <property type="entry name" value="B-lactam Antibiotic, Isopenicillin N Synthase, Chain"/>
    <property type="match status" value="1"/>
</dbReference>
<dbReference type="InterPro" id="IPR005123">
    <property type="entry name" value="Oxoglu/Fe-dep_dioxygenase_dom"/>
</dbReference>
<evidence type="ECO:0000313" key="4">
    <source>
        <dbReference type="EMBL" id="KAF2494809.1"/>
    </source>
</evidence>
<accession>A0A6A6QRL7</accession>
<organism evidence="4 5">
    <name type="scientific">Lophium mytilinum</name>
    <dbReference type="NCBI Taxonomy" id="390894"/>
    <lineage>
        <taxon>Eukaryota</taxon>
        <taxon>Fungi</taxon>
        <taxon>Dikarya</taxon>
        <taxon>Ascomycota</taxon>
        <taxon>Pezizomycotina</taxon>
        <taxon>Dothideomycetes</taxon>
        <taxon>Pleosporomycetidae</taxon>
        <taxon>Mytilinidiales</taxon>
        <taxon>Mytilinidiaceae</taxon>
        <taxon>Lophium</taxon>
    </lineage>
</organism>
<dbReference type="SUPFAM" id="SSF51197">
    <property type="entry name" value="Clavaminate synthase-like"/>
    <property type="match status" value="1"/>
</dbReference>
<dbReference type="PANTHER" id="PTHR47990">
    <property type="entry name" value="2-OXOGLUTARATE (2OG) AND FE(II)-DEPENDENT OXYGENASE SUPERFAMILY PROTEIN-RELATED"/>
    <property type="match status" value="1"/>
</dbReference>
<dbReference type="GO" id="GO:0046872">
    <property type="term" value="F:metal ion binding"/>
    <property type="evidence" value="ECO:0007669"/>
    <property type="project" value="UniProtKB-KW"/>
</dbReference>
<comment type="similarity">
    <text evidence="1 2">Belongs to the iron/ascorbate-dependent oxidoreductase family.</text>
</comment>
<reference evidence="4" key="1">
    <citation type="journal article" date="2020" name="Stud. Mycol.">
        <title>101 Dothideomycetes genomes: a test case for predicting lifestyles and emergence of pathogens.</title>
        <authorList>
            <person name="Haridas S."/>
            <person name="Albert R."/>
            <person name="Binder M."/>
            <person name="Bloem J."/>
            <person name="Labutti K."/>
            <person name="Salamov A."/>
            <person name="Andreopoulos B."/>
            <person name="Baker S."/>
            <person name="Barry K."/>
            <person name="Bills G."/>
            <person name="Bluhm B."/>
            <person name="Cannon C."/>
            <person name="Castanera R."/>
            <person name="Culley D."/>
            <person name="Daum C."/>
            <person name="Ezra D."/>
            <person name="Gonzalez J."/>
            <person name="Henrissat B."/>
            <person name="Kuo A."/>
            <person name="Liang C."/>
            <person name="Lipzen A."/>
            <person name="Lutzoni F."/>
            <person name="Magnuson J."/>
            <person name="Mondo S."/>
            <person name="Nolan M."/>
            <person name="Ohm R."/>
            <person name="Pangilinan J."/>
            <person name="Park H.-J."/>
            <person name="Ramirez L."/>
            <person name="Alfaro M."/>
            <person name="Sun H."/>
            <person name="Tritt A."/>
            <person name="Yoshinaga Y."/>
            <person name="Zwiers L.-H."/>
            <person name="Turgeon B."/>
            <person name="Goodwin S."/>
            <person name="Spatafora J."/>
            <person name="Crous P."/>
            <person name="Grigoriev I."/>
        </authorList>
    </citation>
    <scope>NUCLEOTIDE SEQUENCE</scope>
    <source>
        <strain evidence="4">CBS 269.34</strain>
    </source>
</reference>
<dbReference type="Pfam" id="PF14226">
    <property type="entry name" value="DIOX_N"/>
    <property type="match status" value="1"/>
</dbReference>
<keyword evidence="2" id="KW-0560">Oxidoreductase</keyword>
<dbReference type="EMBL" id="MU004190">
    <property type="protein sequence ID" value="KAF2494809.1"/>
    <property type="molecule type" value="Genomic_DNA"/>
</dbReference>
<dbReference type="GO" id="GO:0016491">
    <property type="term" value="F:oxidoreductase activity"/>
    <property type="evidence" value="ECO:0007669"/>
    <property type="project" value="UniProtKB-KW"/>
</dbReference>
<dbReference type="InterPro" id="IPR026992">
    <property type="entry name" value="DIOX_N"/>
</dbReference>
<dbReference type="OrthoDB" id="288590at2759"/>
<dbReference type="PRINTS" id="PR00682">
    <property type="entry name" value="IPNSYNTHASE"/>
</dbReference>
<evidence type="ECO:0000256" key="2">
    <source>
        <dbReference type="RuleBase" id="RU003682"/>
    </source>
</evidence>
<gene>
    <name evidence="4" type="ORF">BU16DRAFT_562436</name>
</gene>
<dbReference type="GO" id="GO:0044283">
    <property type="term" value="P:small molecule biosynthetic process"/>
    <property type="evidence" value="ECO:0007669"/>
    <property type="project" value="UniProtKB-ARBA"/>
</dbReference>
<keyword evidence="2" id="KW-0408">Iron</keyword>
<dbReference type="InterPro" id="IPR044861">
    <property type="entry name" value="IPNS-like_FE2OG_OXY"/>
</dbReference>
<protein>
    <submittedName>
        <fullName evidence="4">Clavaminate synthase-like protein</fullName>
    </submittedName>
</protein>
<dbReference type="InterPro" id="IPR027443">
    <property type="entry name" value="IPNS-like_sf"/>
</dbReference>
<keyword evidence="2" id="KW-0479">Metal-binding</keyword>
<dbReference type="AlphaFoldDB" id="A0A6A6QRL7"/>
<dbReference type="Pfam" id="PF03171">
    <property type="entry name" value="2OG-FeII_Oxy"/>
    <property type="match status" value="1"/>
</dbReference>
<dbReference type="Proteomes" id="UP000799750">
    <property type="component" value="Unassembled WGS sequence"/>
</dbReference>
<dbReference type="InterPro" id="IPR050231">
    <property type="entry name" value="Iron_ascorbate_oxido_reductase"/>
</dbReference>
<proteinExistence type="inferred from homology"/>
<feature type="domain" description="Fe2OG dioxygenase" evidence="3">
    <location>
        <begin position="191"/>
        <end position="302"/>
    </location>
</feature>
<dbReference type="PROSITE" id="PS51471">
    <property type="entry name" value="FE2OG_OXY"/>
    <property type="match status" value="1"/>
</dbReference>
<keyword evidence="5" id="KW-1185">Reference proteome</keyword>